<keyword evidence="10" id="KW-1185">Reference proteome</keyword>
<dbReference type="PANTHER" id="PTHR46458">
    <property type="entry name" value="BLR2807 PROTEIN"/>
    <property type="match status" value="1"/>
</dbReference>
<dbReference type="EMBL" id="CP111022">
    <property type="protein sequence ID" value="WAR18454.1"/>
    <property type="molecule type" value="Genomic_DNA"/>
</dbReference>
<organism evidence="9 10">
    <name type="scientific">Mya arenaria</name>
    <name type="common">Soft-shell clam</name>
    <dbReference type="NCBI Taxonomy" id="6604"/>
    <lineage>
        <taxon>Eukaryota</taxon>
        <taxon>Metazoa</taxon>
        <taxon>Spiralia</taxon>
        <taxon>Lophotrochozoa</taxon>
        <taxon>Mollusca</taxon>
        <taxon>Bivalvia</taxon>
        <taxon>Autobranchia</taxon>
        <taxon>Heteroconchia</taxon>
        <taxon>Euheterodonta</taxon>
        <taxon>Imparidentia</taxon>
        <taxon>Neoheterodontei</taxon>
        <taxon>Myida</taxon>
        <taxon>Myoidea</taxon>
        <taxon>Myidae</taxon>
        <taxon>Mya</taxon>
    </lineage>
</organism>
<accession>A0ABY7FCC4</accession>
<feature type="domain" description="Globin" evidence="8">
    <location>
        <begin position="48"/>
        <end position="195"/>
    </location>
</feature>
<dbReference type="InterPro" id="IPR009050">
    <property type="entry name" value="Globin-like_sf"/>
</dbReference>
<proteinExistence type="inferred from homology"/>
<dbReference type="Gene3D" id="1.10.490.10">
    <property type="entry name" value="Globins"/>
    <property type="match status" value="1"/>
</dbReference>
<dbReference type="InterPro" id="IPR050532">
    <property type="entry name" value="Globin-like_OT"/>
</dbReference>
<evidence type="ECO:0000256" key="3">
    <source>
        <dbReference type="ARBA" id="ARBA00022621"/>
    </source>
</evidence>
<feature type="compositionally biased region" description="Polar residues" evidence="7">
    <location>
        <begin position="29"/>
        <end position="44"/>
    </location>
</feature>
<keyword evidence="3 6" id="KW-0561">Oxygen transport</keyword>
<keyword evidence="1 6" id="KW-0813">Transport</keyword>
<sequence>MGCIYSKKRKEALRKNKTVNTQARKKYLPTNTGDGDTNGNSQIPTLPEFTDCQKDLVTKSWTIVKDDMDQLGINIFMKLFASHPDVQDVFAPFRGMSPEDLSQSNQLRSHAMRVMGTVDKCLSCIYESDKVVKILQELGSRHVMYTAKVDYMDLIGPQFILAIQPVLDDEWTPELEQAWSDLFKLIAHIMKAAMTF</sequence>
<dbReference type="InterPro" id="IPR000971">
    <property type="entry name" value="Globin"/>
</dbReference>
<feature type="compositionally biased region" description="Basic residues" evidence="7">
    <location>
        <begin position="15"/>
        <end position="27"/>
    </location>
</feature>
<evidence type="ECO:0000256" key="4">
    <source>
        <dbReference type="ARBA" id="ARBA00022723"/>
    </source>
</evidence>
<comment type="similarity">
    <text evidence="6">Belongs to the globin family.</text>
</comment>
<evidence type="ECO:0000256" key="6">
    <source>
        <dbReference type="RuleBase" id="RU000356"/>
    </source>
</evidence>
<keyword evidence="5" id="KW-0408">Iron</keyword>
<dbReference type="SUPFAM" id="SSF46458">
    <property type="entry name" value="Globin-like"/>
    <property type="match status" value="1"/>
</dbReference>
<evidence type="ECO:0000256" key="5">
    <source>
        <dbReference type="ARBA" id="ARBA00023004"/>
    </source>
</evidence>
<dbReference type="Proteomes" id="UP001164746">
    <property type="component" value="Chromosome 11"/>
</dbReference>
<evidence type="ECO:0000256" key="7">
    <source>
        <dbReference type="SAM" id="MobiDB-lite"/>
    </source>
</evidence>
<dbReference type="PRINTS" id="PR00188">
    <property type="entry name" value="PLANTGLOBIN"/>
</dbReference>
<name>A0ABY7FCC4_MYAAR</name>
<keyword evidence="4" id="KW-0479">Metal-binding</keyword>
<protein>
    <submittedName>
        <fullName evidence="9">CYGB2-like protein</fullName>
    </submittedName>
</protein>
<evidence type="ECO:0000256" key="2">
    <source>
        <dbReference type="ARBA" id="ARBA00022617"/>
    </source>
</evidence>
<evidence type="ECO:0000256" key="1">
    <source>
        <dbReference type="ARBA" id="ARBA00022448"/>
    </source>
</evidence>
<dbReference type="PROSITE" id="PS01033">
    <property type="entry name" value="GLOBIN"/>
    <property type="match status" value="1"/>
</dbReference>
<reference evidence="9" key="1">
    <citation type="submission" date="2022-11" db="EMBL/GenBank/DDBJ databases">
        <title>Centuries of genome instability and evolution in soft-shell clam transmissible cancer (bioRxiv).</title>
        <authorList>
            <person name="Hart S.F.M."/>
            <person name="Yonemitsu M.A."/>
            <person name="Giersch R.M."/>
            <person name="Beal B.F."/>
            <person name="Arriagada G."/>
            <person name="Davis B.W."/>
            <person name="Ostrander E.A."/>
            <person name="Goff S.P."/>
            <person name="Metzger M.J."/>
        </authorList>
    </citation>
    <scope>NUCLEOTIDE SEQUENCE</scope>
    <source>
        <strain evidence="9">MELC-2E11</strain>
        <tissue evidence="9">Siphon/mantle</tissue>
    </source>
</reference>
<gene>
    <name evidence="9" type="ORF">MAR_000292</name>
</gene>
<feature type="region of interest" description="Disordered" evidence="7">
    <location>
        <begin position="15"/>
        <end position="45"/>
    </location>
</feature>
<dbReference type="Pfam" id="PF00042">
    <property type="entry name" value="Globin"/>
    <property type="match status" value="1"/>
</dbReference>
<dbReference type="PANTHER" id="PTHR46458:SF1">
    <property type="entry name" value="GEO09476P1"/>
    <property type="match status" value="1"/>
</dbReference>
<dbReference type="InterPro" id="IPR012292">
    <property type="entry name" value="Globin/Proto"/>
</dbReference>
<evidence type="ECO:0000313" key="9">
    <source>
        <dbReference type="EMBL" id="WAR18454.1"/>
    </source>
</evidence>
<keyword evidence="2 6" id="KW-0349">Heme</keyword>
<evidence type="ECO:0000313" key="10">
    <source>
        <dbReference type="Proteomes" id="UP001164746"/>
    </source>
</evidence>
<evidence type="ECO:0000259" key="8">
    <source>
        <dbReference type="PROSITE" id="PS01033"/>
    </source>
</evidence>